<evidence type="ECO:0000313" key="1">
    <source>
        <dbReference type="EMBL" id="GLH72437.1"/>
    </source>
</evidence>
<gene>
    <name evidence="1" type="ORF">GETHLI_09390</name>
</gene>
<reference evidence="1 2" key="1">
    <citation type="journal article" date="2023" name="Antonie Van Leeuwenhoek">
        <title>Mesoterricola silvestris gen. nov., sp. nov., Mesoterricola sediminis sp. nov., Geothrix oryzae sp. nov., Geothrix edaphica sp. nov., Geothrix rubra sp. nov., and Geothrix limicola sp. nov., six novel members of Acidobacteriota isolated from soils.</title>
        <authorList>
            <person name="Itoh H."/>
            <person name="Sugisawa Y."/>
            <person name="Mise K."/>
            <person name="Xu Z."/>
            <person name="Kuniyasu M."/>
            <person name="Ushijima N."/>
            <person name="Kawano K."/>
            <person name="Kobayashi E."/>
            <person name="Shiratori Y."/>
            <person name="Masuda Y."/>
            <person name="Senoo K."/>
        </authorList>
    </citation>
    <scope>NUCLEOTIDE SEQUENCE [LARGE SCALE GENOMIC DNA]</scope>
    <source>
        <strain evidence="1 2">Red804</strain>
    </source>
</reference>
<sequence>MRGVLAGLGLMLHVSLMAQNAKWTDFVSVWRNASHAQATLLMPKSRLKPGFERSDEALIFLSAGGDLSVRALEGGALEGLQVDQGWNDDSHWILLGQDGTILDQGSGLPTGEYLRDRLRSLGFDLTWEALDAFLRLHPDHGAALQRRLSIATRLAQARFRNLRDQGRVEGAKGSIQSGFPIFEPAKKIDAALPDDWCAEVEDTLRRLNGLPDAWRLSDRMSFQFWLDVFGKAASTGLRAEVAKFSESVLNAWGSHPHSGSDWSQTWQEEGMGLGPLWISCETASRATGALPELPLLTPSPGRFWPHSELLMGLPWTRPDAESAQSVLSCLDRLPGVEGAPSLWRDSWSEWLESRSYVAFLKAVTLGHLGRWQEATSAMQECRSLSGKGWVEKGSGLINVYSSSLSPSSKDSKNDTAPTQPSEAFLEVLRLPSLEAPPKPQPPPSLRFIVWDHPEWEASWEGLRASAALAPWSAEELVWAKPRASDTARMIDAGFPASGWAVFQGDGTIVARGNAAPEPTQLAMQLRNVAPSRIHLFDDFLAKHPQHLDARRDRYDLIKARMPQTALEVRLREDAAHTMMPLDFGPEAPWISDLEAWRTEARKLLPGIEAILNRWPEHAGLWKAWIAWSTFLPKPPSVMDFAAGLPVFGPQQAWISRLPAPVHRAVAAECRKARRWGPMNDWFEGAWGPMLRRVRSIDPPTIGERETAIYEGYREALTALKRTSDRAEADRVWAALRTQSKADSQP</sequence>
<accession>A0ABQ5QCR3</accession>
<proteinExistence type="predicted"/>
<dbReference type="Proteomes" id="UP001165069">
    <property type="component" value="Unassembled WGS sequence"/>
</dbReference>
<name>A0ABQ5QCR3_9BACT</name>
<protein>
    <submittedName>
        <fullName evidence="1">Uncharacterized protein</fullName>
    </submittedName>
</protein>
<dbReference type="RefSeq" id="WP_285571018.1">
    <property type="nucleotide sequence ID" value="NZ_BSDE01000001.1"/>
</dbReference>
<keyword evidence="2" id="KW-1185">Reference proteome</keyword>
<organism evidence="1 2">
    <name type="scientific">Geothrix limicola</name>
    <dbReference type="NCBI Taxonomy" id="2927978"/>
    <lineage>
        <taxon>Bacteria</taxon>
        <taxon>Pseudomonadati</taxon>
        <taxon>Acidobacteriota</taxon>
        <taxon>Holophagae</taxon>
        <taxon>Holophagales</taxon>
        <taxon>Holophagaceae</taxon>
        <taxon>Geothrix</taxon>
    </lineage>
</organism>
<dbReference type="EMBL" id="BSDE01000001">
    <property type="protein sequence ID" value="GLH72437.1"/>
    <property type="molecule type" value="Genomic_DNA"/>
</dbReference>
<comment type="caution">
    <text evidence="1">The sequence shown here is derived from an EMBL/GenBank/DDBJ whole genome shotgun (WGS) entry which is preliminary data.</text>
</comment>
<evidence type="ECO:0000313" key="2">
    <source>
        <dbReference type="Proteomes" id="UP001165069"/>
    </source>
</evidence>